<evidence type="ECO:0000256" key="6">
    <source>
        <dbReference type="ARBA" id="ARBA00022723"/>
    </source>
</evidence>
<dbReference type="AlphaFoldDB" id="A0A6P2CLP4"/>
<comment type="catalytic activity">
    <reaction evidence="11">
        <text>N(6)-(pyridoxal phosphate)-L-lysyl-[4-amino-5-hydroxymethyl-2-methylpyrimidine phosphate synthase] + L-histidyl-[4-amino-5-hydroxymethyl-2-methylpyrimidine phosphate synthase] + 2 Fe(3+) + 4 H2O = L-lysyl-[4-amino-5-hydroxymethyl-2-methylpyrimidine phosphate synthase] + (2S)-2-amino-5-hydroxy-4-oxopentanoyl-[4-amino-5-hydroxymethyl-2-methylpyrimidine phosphate synthase] + 4-amino-2-methyl-5-(phosphooxymethyl)pyrimidine + 3-oxopropanoate + 2 Fe(2+) + 2 H(+)</text>
        <dbReference type="Rhea" id="RHEA:65756"/>
        <dbReference type="Rhea" id="RHEA-COMP:16892"/>
        <dbReference type="Rhea" id="RHEA-COMP:16893"/>
        <dbReference type="Rhea" id="RHEA-COMP:16894"/>
        <dbReference type="Rhea" id="RHEA-COMP:16895"/>
        <dbReference type="ChEBI" id="CHEBI:15377"/>
        <dbReference type="ChEBI" id="CHEBI:15378"/>
        <dbReference type="ChEBI" id="CHEBI:29033"/>
        <dbReference type="ChEBI" id="CHEBI:29034"/>
        <dbReference type="ChEBI" id="CHEBI:29969"/>
        <dbReference type="ChEBI" id="CHEBI:29979"/>
        <dbReference type="ChEBI" id="CHEBI:33190"/>
        <dbReference type="ChEBI" id="CHEBI:58354"/>
        <dbReference type="ChEBI" id="CHEBI:143915"/>
        <dbReference type="ChEBI" id="CHEBI:157692"/>
    </reaction>
    <physiologicalReaction direction="left-to-right" evidence="11">
        <dbReference type="Rhea" id="RHEA:65757"/>
    </physiologicalReaction>
</comment>
<dbReference type="PANTHER" id="PTHR31528:SF1">
    <property type="entry name" value="4-AMINO-5-HYDROXYMETHYL-2-METHYLPYRIMIDINE PHOSPHATE SYNTHASE THI11-RELATED"/>
    <property type="match status" value="1"/>
</dbReference>
<dbReference type="Gene3D" id="3.40.190.10">
    <property type="entry name" value="Periplasmic binding protein-like II"/>
    <property type="match status" value="2"/>
</dbReference>
<evidence type="ECO:0000256" key="2">
    <source>
        <dbReference type="ARBA" id="ARBA00004948"/>
    </source>
</evidence>
<dbReference type="GO" id="GO:0016740">
    <property type="term" value="F:transferase activity"/>
    <property type="evidence" value="ECO:0007669"/>
    <property type="project" value="UniProtKB-KW"/>
</dbReference>
<evidence type="ECO:0000259" key="13">
    <source>
        <dbReference type="Pfam" id="PF09084"/>
    </source>
</evidence>
<evidence type="ECO:0000313" key="14">
    <source>
        <dbReference type="EMBL" id="TXG92076.1"/>
    </source>
</evidence>
<proteinExistence type="inferred from homology"/>
<dbReference type="PROSITE" id="PS51318">
    <property type="entry name" value="TAT"/>
    <property type="match status" value="1"/>
</dbReference>
<keyword evidence="8" id="KW-0784">Thiamine biosynthesis</keyword>
<name>A0A6P2CLP4_9NOCA</name>
<dbReference type="Pfam" id="PF09084">
    <property type="entry name" value="NMT1"/>
    <property type="match status" value="1"/>
</dbReference>
<keyword evidence="5" id="KW-0808">Transferase</keyword>
<dbReference type="GO" id="GO:0009228">
    <property type="term" value="P:thiamine biosynthetic process"/>
    <property type="evidence" value="ECO:0007669"/>
    <property type="project" value="UniProtKB-KW"/>
</dbReference>
<evidence type="ECO:0000256" key="4">
    <source>
        <dbReference type="ARBA" id="ARBA00011738"/>
    </source>
</evidence>
<gene>
    <name evidence="14" type="ORF">DW322_20265</name>
</gene>
<sequence length="345" mass="36302">MSAARTPFSRRTFLRGTAVGALGLSAAGTLSACSGAAADADTIRIAFGWILNTEWAGFYVADDRGYYADEGLTVEFQGGGPNAPTPMQAVAAGSADLGVAADAGDLYTSIANGNDFVALGAQFQISPGGIVSLSENPITTPEALATARVLGQEGIQPTLDSILQLAGQPANYEFTPVGFDPSPLVEGQGDCYTCFVTNQPITLEMQFGLTEGNGYEVATYADLGSPQYSGVMFTPRSSLDADRDRWVRFLRATLRGWRDTIADPALGAKLAVEKYGVDLGLEEAQQIRENELQVPLVENPSGPLFAMDPAVMSGEMYRALELGGYPNLPEPASFVDTSLLTEAGA</sequence>
<dbReference type="PROSITE" id="PS51257">
    <property type="entry name" value="PROKAR_LIPOPROTEIN"/>
    <property type="match status" value="1"/>
</dbReference>
<dbReference type="RefSeq" id="WP_010836766.1">
    <property type="nucleotide sequence ID" value="NZ_QRCM01000001.1"/>
</dbReference>
<dbReference type="Proteomes" id="UP000471120">
    <property type="component" value="Unassembled WGS sequence"/>
</dbReference>
<keyword evidence="6" id="KW-0479">Metal-binding</keyword>
<dbReference type="EMBL" id="QRCM01000001">
    <property type="protein sequence ID" value="TXG92076.1"/>
    <property type="molecule type" value="Genomic_DNA"/>
</dbReference>
<evidence type="ECO:0000256" key="12">
    <source>
        <dbReference type="SAM" id="SignalP"/>
    </source>
</evidence>
<comment type="similarity">
    <text evidence="3">Belongs to the NMT1/THI5 family.</text>
</comment>
<accession>A0A6P2CLP4</accession>
<evidence type="ECO:0000256" key="5">
    <source>
        <dbReference type="ARBA" id="ARBA00022679"/>
    </source>
</evidence>
<feature type="signal peptide" evidence="12">
    <location>
        <begin position="1"/>
        <end position="32"/>
    </location>
</feature>
<protein>
    <recommendedName>
        <fullName evidence="10">Thiamine pyrimidine synthase</fullName>
    </recommendedName>
</protein>
<dbReference type="PANTHER" id="PTHR31528">
    <property type="entry name" value="4-AMINO-5-HYDROXYMETHYL-2-METHYLPYRIMIDINE PHOSPHATE SYNTHASE THI11-RELATED"/>
    <property type="match status" value="1"/>
</dbReference>
<comment type="caution">
    <text evidence="14">The sequence shown here is derived from an EMBL/GenBank/DDBJ whole genome shotgun (WGS) entry which is preliminary data.</text>
</comment>
<dbReference type="InterPro" id="IPR027939">
    <property type="entry name" value="NMT1/THI5"/>
</dbReference>
<dbReference type="SUPFAM" id="SSF53850">
    <property type="entry name" value="Periplasmic binding protein-like II"/>
    <property type="match status" value="1"/>
</dbReference>
<evidence type="ECO:0000256" key="11">
    <source>
        <dbReference type="ARBA" id="ARBA00048179"/>
    </source>
</evidence>
<keyword evidence="12" id="KW-0732">Signal</keyword>
<keyword evidence="9" id="KW-0408">Iron</keyword>
<keyword evidence="7" id="KW-0663">Pyridoxal phosphate</keyword>
<dbReference type="InterPro" id="IPR015168">
    <property type="entry name" value="SsuA/THI5"/>
</dbReference>
<organism evidence="14 15">
    <name type="scientific">Rhodococcus rhodnii</name>
    <dbReference type="NCBI Taxonomy" id="38312"/>
    <lineage>
        <taxon>Bacteria</taxon>
        <taxon>Bacillati</taxon>
        <taxon>Actinomycetota</taxon>
        <taxon>Actinomycetes</taxon>
        <taxon>Mycobacteriales</taxon>
        <taxon>Nocardiaceae</taxon>
        <taxon>Rhodococcus</taxon>
    </lineage>
</organism>
<evidence type="ECO:0000256" key="3">
    <source>
        <dbReference type="ARBA" id="ARBA00009406"/>
    </source>
</evidence>
<evidence type="ECO:0000256" key="7">
    <source>
        <dbReference type="ARBA" id="ARBA00022898"/>
    </source>
</evidence>
<evidence type="ECO:0000256" key="10">
    <source>
        <dbReference type="ARBA" id="ARBA00033171"/>
    </source>
</evidence>
<comment type="subunit">
    <text evidence="4">Homodimer.</text>
</comment>
<dbReference type="GO" id="GO:0046872">
    <property type="term" value="F:metal ion binding"/>
    <property type="evidence" value="ECO:0007669"/>
    <property type="project" value="UniProtKB-KW"/>
</dbReference>
<comment type="function">
    <text evidence="1">Responsible for the formation of the pyrimidine heterocycle in the thiamine biosynthesis pathway. Catalyzes the formation of hydroxymethylpyrimidine phosphate (HMP-P) from histidine and pyridoxal phosphate (PLP). The protein uses PLP and the active site histidine to form HMP-P, generating an inactive enzyme. The enzyme can only undergo a single turnover, which suggests it is a suicide enzyme.</text>
</comment>
<feature type="domain" description="SsuA/THI5-like" evidence="13">
    <location>
        <begin position="52"/>
        <end position="265"/>
    </location>
</feature>
<evidence type="ECO:0000256" key="1">
    <source>
        <dbReference type="ARBA" id="ARBA00003469"/>
    </source>
</evidence>
<comment type="pathway">
    <text evidence="2">Cofactor biosynthesis; thiamine diphosphate biosynthesis.</text>
</comment>
<evidence type="ECO:0000313" key="15">
    <source>
        <dbReference type="Proteomes" id="UP000471120"/>
    </source>
</evidence>
<dbReference type="InterPro" id="IPR006311">
    <property type="entry name" value="TAT_signal"/>
</dbReference>
<reference evidence="14 15" key="1">
    <citation type="submission" date="2018-07" db="EMBL/GenBank/DDBJ databases">
        <title>Genome sequence of Rhodococcus rhodnii ATCC 35071 from Rhodnius prolixus.</title>
        <authorList>
            <person name="Patel V."/>
            <person name="Vogel K.J."/>
        </authorList>
    </citation>
    <scope>NUCLEOTIDE SEQUENCE [LARGE SCALE GENOMIC DNA]</scope>
    <source>
        <strain evidence="14 15">ATCC 35071</strain>
    </source>
</reference>
<evidence type="ECO:0000256" key="8">
    <source>
        <dbReference type="ARBA" id="ARBA00022977"/>
    </source>
</evidence>
<evidence type="ECO:0000256" key="9">
    <source>
        <dbReference type="ARBA" id="ARBA00023004"/>
    </source>
</evidence>
<feature type="chain" id="PRO_5027118452" description="Thiamine pyrimidine synthase" evidence="12">
    <location>
        <begin position="33"/>
        <end position="345"/>
    </location>
</feature>